<organism evidence="1 2">
    <name type="scientific">Paraburkholderia rhynchosiae</name>
    <dbReference type="NCBI Taxonomy" id="487049"/>
    <lineage>
        <taxon>Bacteria</taxon>
        <taxon>Pseudomonadati</taxon>
        <taxon>Pseudomonadota</taxon>
        <taxon>Betaproteobacteria</taxon>
        <taxon>Burkholderiales</taxon>
        <taxon>Burkholderiaceae</taxon>
        <taxon>Paraburkholderia</taxon>
    </lineage>
</organism>
<sequence>MNSGPFETGGKLSSMHSAKDHRLIVRARVQGMRIAGIWQVLLPFSRNIQKVNITTLPEDGFEQVTIALRPTPREVLDLIVTRFNNMPWVTSTTLC</sequence>
<accession>A0ACC7NPD8</accession>
<dbReference type="EMBL" id="JAQQDW010000206">
    <property type="protein sequence ID" value="MFM0109352.1"/>
    <property type="molecule type" value="Genomic_DNA"/>
</dbReference>
<comment type="caution">
    <text evidence="1">The sequence shown here is derived from an EMBL/GenBank/DDBJ whole genome shotgun (WGS) entry which is preliminary data.</text>
</comment>
<dbReference type="Proteomes" id="UP001629235">
    <property type="component" value="Unassembled WGS sequence"/>
</dbReference>
<reference evidence="1 2" key="1">
    <citation type="journal article" date="2024" name="Chem. Sci.">
        <title>Discovery of megapolipeptins by genome mining of a Burkholderiales bacteria collection.</title>
        <authorList>
            <person name="Paulo B.S."/>
            <person name="Recchia M.J.J."/>
            <person name="Lee S."/>
            <person name="Fergusson C.H."/>
            <person name="Romanowski S.B."/>
            <person name="Hernandez A."/>
            <person name="Krull N."/>
            <person name="Liu D.Y."/>
            <person name="Cavanagh H."/>
            <person name="Bos A."/>
            <person name="Gray C.A."/>
            <person name="Murphy B.T."/>
            <person name="Linington R.G."/>
            <person name="Eustaquio A.S."/>
        </authorList>
    </citation>
    <scope>NUCLEOTIDE SEQUENCE [LARGE SCALE GENOMIC DNA]</scope>
    <source>
        <strain evidence="1 2">RL18-126-BIB-B</strain>
    </source>
</reference>
<evidence type="ECO:0000313" key="1">
    <source>
        <dbReference type="EMBL" id="MFM0109352.1"/>
    </source>
</evidence>
<keyword evidence="2" id="KW-1185">Reference proteome</keyword>
<name>A0ACC7NPD8_9BURK</name>
<protein>
    <submittedName>
        <fullName evidence="1">Uncharacterized protein</fullName>
    </submittedName>
</protein>
<gene>
    <name evidence="1" type="ORF">PQR01_39810</name>
</gene>
<proteinExistence type="predicted"/>
<evidence type="ECO:0000313" key="2">
    <source>
        <dbReference type="Proteomes" id="UP001629235"/>
    </source>
</evidence>